<gene>
    <name evidence="3" type="ORF">KCU98_g12464</name>
</gene>
<feature type="domain" description="PA14" evidence="2">
    <location>
        <begin position="223"/>
        <end position="392"/>
    </location>
</feature>
<feature type="signal peptide" evidence="1">
    <location>
        <begin position="1"/>
        <end position="24"/>
    </location>
</feature>
<dbReference type="AlphaFoldDB" id="A0A9P8FHN4"/>
<dbReference type="Gene3D" id="2.60.120.1560">
    <property type="match status" value="1"/>
</dbReference>
<organism evidence="3 4">
    <name type="scientific">Aureobasidium melanogenum</name>
    <name type="common">Aureobasidium pullulans var. melanogenum</name>
    <dbReference type="NCBI Taxonomy" id="46634"/>
    <lineage>
        <taxon>Eukaryota</taxon>
        <taxon>Fungi</taxon>
        <taxon>Dikarya</taxon>
        <taxon>Ascomycota</taxon>
        <taxon>Pezizomycotina</taxon>
        <taxon>Dothideomycetes</taxon>
        <taxon>Dothideomycetidae</taxon>
        <taxon>Dothideales</taxon>
        <taxon>Saccotheciaceae</taxon>
        <taxon>Aureobasidium</taxon>
    </lineage>
</organism>
<keyword evidence="4" id="KW-1185">Reference proteome</keyword>
<evidence type="ECO:0000256" key="1">
    <source>
        <dbReference type="SAM" id="SignalP"/>
    </source>
</evidence>
<accession>A0A9P8FHN4</accession>
<dbReference type="SUPFAM" id="SSF56988">
    <property type="entry name" value="Anthrax protective antigen"/>
    <property type="match status" value="1"/>
</dbReference>
<dbReference type="PROSITE" id="PS51820">
    <property type="entry name" value="PA14"/>
    <property type="match status" value="1"/>
</dbReference>
<dbReference type="Proteomes" id="UP000729357">
    <property type="component" value="Unassembled WGS sequence"/>
</dbReference>
<reference evidence="3" key="2">
    <citation type="submission" date="2021-08" db="EMBL/GenBank/DDBJ databases">
        <authorList>
            <person name="Gostincar C."/>
            <person name="Sun X."/>
            <person name="Song Z."/>
            <person name="Gunde-Cimerman N."/>
        </authorList>
    </citation>
    <scope>NUCLEOTIDE SEQUENCE</scope>
    <source>
        <strain evidence="3">EXF-9298</strain>
    </source>
</reference>
<dbReference type="InterPro" id="IPR018871">
    <property type="entry name" value="GLEYA_adhesin_domain"/>
</dbReference>
<name>A0A9P8FHN4_AURME</name>
<proteinExistence type="predicted"/>
<evidence type="ECO:0000259" key="2">
    <source>
        <dbReference type="PROSITE" id="PS51820"/>
    </source>
</evidence>
<dbReference type="Pfam" id="PF10528">
    <property type="entry name" value="GLEYA"/>
    <property type="match status" value="1"/>
</dbReference>
<dbReference type="InterPro" id="IPR037524">
    <property type="entry name" value="PA14/GLEYA"/>
</dbReference>
<feature type="non-terminal residue" evidence="3">
    <location>
        <position position="419"/>
    </location>
</feature>
<sequence>MARTAAYLGLMAASLASLASRASAAPLDERTVNLCPAVDLVVNLLKAYPSASPFCSTFLGIQTATTTSTAQFTSPVTTVIPTTTTTVVVTASTVTEYDVSSTTITTCIPGAEKRDLARWKATTTPSIASSASSTASVPASISIPGTCNGCPGLLKNIACSAVSSACQCLGIPTPTSTVYVSTTYAPVVTSYSGVAATETTTVTTTVPTTSTSTVVSCPKPSICGNQGIQFAYYANEPWGDNIANMDPSHYWTVTPDYSGTTTQVGGINEPAGSYVNLYGTSENVPASYFVLNHRGYIFAQIDGDYTFTTSQVDDITFLYLGDDAIRGYGLNNYDAKAVCCSAPANSASATYSLTTGQYLPFRLVFGQQGGPVVFSFSITAPDGTVILDANTQNSDFIVQYSCDGTTAPAFPAWGQEGPL</sequence>
<reference evidence="3" key="1">
    <citation type="journal article" date="2021" name="J Fungi (Basel)">
        <title>Virulence traits and population genomics of the black yeast Aureobasidium melanogenum.</title>
        <authorList>
            <person name="Cernosa A."/>
            <person name="Sun X."/>
            <person name="Gostincar C."/>
            <person name="Fang C."/>
            <person name="Gunde-Cimerman N."/>
            <person name="Song Z."/>
        </authorList>
    </citation>
    <scope>NUCLEOTIDE SEQUENCE</scope>
    <source>
        <strain evidence="3">EXF-9298</strain>
    </source>
</reference>
<evidence type="ECO:0000313" key="3">
    <source>
        <dbReference type="EMBL" id="KAG9973708.1"/>
    </source>
</evidence>
<dbReference type="EMBL" id="JAHFXS010002148">
    <property type="protein sequence ID" value="KAG9973708.1"/>
    <property type="molecule type" value="Genomic_DNA"/>
</dbReference>
<keyword evidence="1" id="KW-0732">Signal</keyword>
<feature type="chain" id="PRO_5040348168" description="PA14 domain-containing protein" evidence="1">
    <location>
        <begin position="25"/>
        <end position="419"/>
    </location>
</feature>
<comment type="caution">
    <text evidence="3">The sequence shown here is derived from an EMBL/GenBank/DDBJ whole genome shotgun (WGS) entry which is preliminary data.</text>
</comment>
<protein>
    <recommendedName>
        <fullName evidence="2">PA14 domain-containing protein</fullName>
    </recommendedName>
</protein>
<evidence type="ECO:0000313" key="4">
    <source>
        <dbReference type="Proteomes" id="UP000729357"/>
    </source>
</evidence>